<dbReference type="PROSITE" id="PS50850">
    <property type="entry name" value="MFS"/>
    <property type="match status" value="1"/>
</dbReference>
<keyword evidence="8" id="KW-1133">Transmembrane helix</keyword>
<comment type="subcellular location">
    <subcellularLocation>
        <location evidence="1">Cell inner membrane</location>
        <topology evidence="1">Multi-pass membrane protein</topology>
    </subcellularLocation>
</comment>
<evidence type="ECO:0000256" key="7">
    <source>
        <dbReference type="ARBA" id="ARBA00022692"/>
    </source>
</evidence>
<evidence type="ECO:0000256" key="5">
    <source>
        <dbReference type="ARBA" id="ARBA00022519"/>
    </source>
</evidence>
<keyword evidence="7" id="KW-0812">Transmembrane</keyword>
<dbReference type="NCBIfam" id="NF007077">
    <property type="entry name" value="PRK09528.1"/>
    <property type="match status" value="1"/>
</dbReference>
<dbReference type="NCBIfam" id="TIGR00882">
    <property type="entry name" value="2A0105"/>
    <property type="match status" value="1"/>
</dbReference>
<proteinExistence type="inferred from homology"/>
<evidence type="ECO:0000256" key="8">
    <source>
        <dbReference type="ARBA" id="ARBA00022989"/>
    </source>
</evidence>
<dbReference type="Gene3D" id="1.20.1250.20">
    <property type="entry name" value="MFS general substrate transporter like domains"/>
    <property type="match status" value="2"/>
</dbReference>
<keyword evidence="4" id="KW-1003">Cell membrane</keyword>
<dbReference type="PROSITE" id="PS00897">
    <property type="entry name" value="LACY_2"/>
    <property type="match status" value="1"/>
</dbReference>
<keyword evidence="6" id="KW-0762">Sugar transport</keyword>
<dbReference type="PRINTS" id="PR00174">
    <property type="entry name" value="LACYSMPORT"/>
</dbReference>
<evidence type="ECO:0000256" key="9">
    <source>
        <dbReference type="ARBA" id="ARBA00023136"/>
    </source>
</evidence>
<dbReference type="GO" id="GO:0030395">
    <property type="term" value="F:lactose binding"/>
    <property type="evidence" value="ECO:0007669"/>
    <property type="project" value="TreeGrafter"/>
</dbReference>
<dbReference type="EMBL" id="UGRO01000002">
    <property type="protein sequence ID" value="SUA17514.1"/>
    <property type="molecule type" value="Genomic_DNA"/>
</dbReference>
<dbReference type="Pfam" id="PF01306">
    <property type="entry name" value="LacY_symp"/>
    <property type="match status" value="1"/>
</dbReference>
<evidence type="ECO:0000256" key="6">
    <source>
        <dbReference type="ARBA" id="ARBA00022597"/>
    </source>
</evidence>
<sequence>MNNQTSSKSQYLSNGNYWIFSAYFFVFFFIMATCYPFLGIWLGDIHGLKGEEVGYVFSFMSLFALLFQPVLGFLSDKLGIRKHLLLILAISLLFYAPFFIYVFAPLLKTNLWLGVILGGAYMGFVFQAGSPASEAYVERISRLNGFEYGRTRLFGVLGWAICASIAGNLYSSQPNVVFWLGSAAAIVLLVLIFLAKIDGNNAAQIENGSKGDNNPITLKQALRLFSLPRFWALLTYIVGVACIYDIFDQQFGNFFNMFFESKEQGVKFFGYVTTGGELLNAVIMFFVPLLINRIGSKNALLIAGSIMSIRILGSSFASETWHVVVLKILHMFEVPFYLVGVFKYIAEVFEVRFSATIYLVCCNFSKQIGNMILSPAIGTLYDKYGFQFTYLILGCIAFAFTLVSAFTLADTKKLMSDISN</sequence>
<comment type="similarity">
    <text evidence="2">Belongs to the major facilitator superfamily. Oligosaccharide:H(+) symporter (OHS) (TC 2.A.1.5) family.</text>
</comment>
<evidence type="ECO:0000256" key="4">
    <source>
        <dbReference type="ARBA" id="ARBA00022475"/>
    </source>
</evidence>
<keyword evidence="9" id="KW-0472">Membrane</keyword>
<evidence type="ECO:0000313" key="11">
    <source>
        <dbReference type="Proteomes" id="UP000254193"/>
    </source>
</evidence>
<keyword evidence="5" id="KW-0997">Cell inner membrane</keyword>
<dbReference type="SUPFAM" id="SSF103473">
    <property type="entry name" value="MFS general substrate transporter"/>
    <property type="match status" value="1"/>
</dbReference>
<evidence type="ECO:0000256" key="2">
    <source>
        <dbReference type="ARBA" id="ARBA00008980"/>
    </source>
</evidence>
<reference evidence="10 11" key="1">
    <citation type="submission" date="2018-06" db="EMBL/GenBank/DDBJ databases">
        <authorList>
            <consortium name="Pathogen Informatics"/>
            <person name="Doyle S."/>
        </authorList>
    </citation>
    <scope>NUCLEOTIDE SEQUENCE [LARGE SCALE GENOMIC DNA]</scope>
    <source>
        <strain evidence="10 11">NCTC10616</strain>
    </source>
</reference>
<dbReference type="InterPro" id="IPR036259">
    <property type="entry name" value="MFS_trans_sf"/>
</dbReference>
<dbReference type="GO" id="GO:0015528">
    <property type="term" value="F:lactose:proton symporter activity"/>
    <property type="evidence" value="ECO:0007669"/>
    <property type="project" value="TreeGrafter"/>
</dbReference>
<name>A0A378VL58_NEILA</name>
<keyword evidence="3" id="KW-0813">Transport</keyword>
<keyword evidence="11" id="KW-1185">Reference proteome</keyword>
<dbReference type="Proteomes" id="UP000254193">
    <property type="component" value="Unassembled WGS sequence"/>
</dbReference>
<evidence type="ECO:0000256" key="1">
    <source>
        <dbReference type="ARBA" id="ARBA00004429"/>
    </source>
</evidence>
<dbReference type="PANTHER" id="PTHR23522:SF10">
    <property type="entry name" value="3-PHENYLPROPIONIC ACID TRANSPORTER-RELATED"/>
    <property type="match status" value="1"/>
</dbReference>
<dbReference type="GO" id="GO:0005886">
    <property type="term" value="C:plasma membrane"/>
    <property type="evidence" value="ECO:0007669"/>
    <property type="project" value="UniProtKB-SubCell"/>
</dbReference>
<accession>A0A378VL58</accession>
<dbReference type="PANTHER" id="PTHR23522">
    <property type="entry name" value="BLL5896 PROTEIN"/>
    <property type="match status" value="1"/>
</dbReference>
<dbReference type="InterPro" id="IPR018457">
    <property type="entry name" value="LacY/RafB_perm_fam_CS"/>
</dbReference>
<dbReference type="InterPro" id="IPR000576">
    <property type="entry name" value="LacY/RafB_perm_fam"/>
</dbReference>
<evidence type="ECO:0000256" key="3">
    <source>
        <dbReference type="ARBA" id="ARBA00022448"/>
    </source>
</evidence>
<dbReference type="AlphaFoldDB" id="A0A378VL58"/>
<dbReference type="RefSeq" id="WP_003709169.1">
    <property type="nucleotide sequence ID" value="NZ_CAUJPL010000022.1"/>
</dbReference>
<protein>
    <submittedName>
        <fullName evidence="10">Lactose permease</fullName>
    </submittedName>
</protein>
<dbReference type="GeneID" id="61224607"/>
<dbReference type="InterPro" id="IPR020846">
    <property type="entry name" value="MFS_dom"/>
</dbReference>
<organism evidence="10 11">
    <name type="scientific">Neisseria lactamica</name>
    <dbReference type="NCBI Taxonomy" id="486"/>
    <lineage>
        <taxon>Bacteria</taxon>
        <taxon>Pseudomonadati</taxon>
        <taxon>Pseudomonadota</taxon>
        <taxon>Betaproteobacteria</taxon>
        <taxon>Neisseriales</taxon>
        <taxon>Neisseriaceae</taxon>
        <taxon>Neisseria</taxon>
    </lineage>
</organism>
<evidence type="ECO:0000313" key="10">
    <source>
        <dbReference type="EMBL" id="SUA17514.1"/>
    </source>
</evidence>
<gene>
    <name evidence="10" type="primary">lacY</name>
    <name evidence="10" type="ORF">NCTC10616_01189</name>
</gene>